<feature type="domain" description="N-acetyltransferase" evidence="1">
    <location>
        <begin position="8"/>
        <end position="136"/>
    </location>
</feature>
<dbReference type="SUPFAM" id="SSF55729">
    <property type="entry name" value="Acyl-CoA N-acyltransferases (Nat)"/>
    <property type="match status" value="1"/>
</dbReference>
<dbReference type="RefSeq" id="WP_191179943.1">
    <property type="nucleotide sequence ID" value="NZ_JACXXP010000015.1"/>
</dbReference>
<protein>
    <submittedName>
        <fullName evidence="3">GNAT family N-acetyltransferase</fullName>
    </submittedName>
</protein>
<reference evidence="2" key="3">
    <citation type="submission" date="2024-05" db="EMBL/GenBank/DDBJ databases">
        <title>Description of novel Chryseobacterium sp. strain C-2.</title>
        <authorList>
            <person name="Saticioglu I.B."/>
        </authorList>
    </citation>
    <scope>NUCLEOTIDE SEQUENCE</scope>
    <source>
        <strain evidence="2">C-2</strain>
    </source>
</reference>
<dbReference type="EMBL" id="JAJJML010000001">
    <property type="protein sequence ID" value="MCC9036475.1"/>
    <property type="molecule type" value="Genomic_DNA"/>
</dbReference>
<dbReference type="Proteomes" id="UP000603715">
    <property type="component" value="Unassembled WGS sequence"/>
</dbReference>
<keyword evidence="4" id="KW-1185">Reference proteome</keyword>
<dbReference type="InterPro" id="IPR016181">
    <property type="entry name" value="Acyl_CoA_acyltransferase"/>
</dbReference>
<accession>A0A9Q3YX76</accession>
<dbReference type="Gene3D" id="3.40.630.30">
    <property type="match status" value="1"/>
</dbReference>
<proteinExistence type="predicted"/>
<evidence type="ECO:0000259" key="1">
    <source>
        <dbReference type="Pfam" id="PF13302"/>
    </source>
</evidence>
<reference evidence="4" key="2">
    <citation type="submission" date="2023-07" db="EMBL/GenBank/DDBJ databases">
        <title>Description of novel Chryseobacterium sp. strain C-2.</title>
        <authorList>
            <person name="Saticioglu I.B."/>
        </authorList>
    </citation>
    <scope>NUCLEOTIDE SEQUENCE [LARGE SCALE GENOMIC DNA]</scope>
    <source>
        <strain evidence="4">C-2</strain>
    </source>
</reference>
<name>A0A9Q3YX76_9FLAO</name>
<dbReference type="Proteomes" id="UP001107960">
    <property type="component" value="Unassembled WGS sequence"/>
</dbReference>
<comment type="caution">
    <text evidence="3">The sequence shown here is derived from an EMBL/GenBank/DDBJ whole genome shotgun (WGS) entry which is preliminary data.</text>
</comment>
<dbReference type="InterPro" id="IPR000182">
    <property type="entry name" value="GNAT_dom"/>
</dbReference>
<organism evidence="3 5">
    <name type="scientific">Chryseobacterium muglaense</name>
    <dbReference type="NCBI Taxonomy" id="2893752"/>
    <lineage>
        <taxon>Bacteria</taxon>
        <taxon>Pseudomonadati</taxon>
        <taxon>Bacteroidota</taxon>
        <taxon>Flavobacteriia</taxon>
        <taxon>Flavobacteriales</taxon>
        <taxon>Weeksellaceae</taxon>
        <taxon>Chryseobacterium group</taxon>
        <taxon>Chryseobacterium</taxon>
    </lineage>
</organism>
<gene>
    <name evidence="2" type="ORF">IEW27_12745</name>
    <name evidence="3" type="ORF">LNP80_19880</name>
</gene>
<evidence type="ECO:0000313" key="5">
    <source>
        <dbReference type="Proteomes" id="UP001107960"/>
    </source>
</evidence>
<dbReference type="EMBL" id="JACXXP010000015">
    <property type="protein sequence ID" value="MBD3905452.1"/>
    <property type="molecule type" value="Genomic_DNA"/>
</dbReference>
<dbReference type="AlphaFoldDB" id="A0A9Q3YX76"/>
<evidence type="ECO:0000313" key="4">
    <source>
        <dbReference type="Proteomes" id="UP000603715"/>
    </source>
</evidence>
<sequence length="174" mass="21098">MIIRKYNITLKPVEEEDAEFIIKLRTDDKKSRFISKTNDDIELQKGWIRSYKKREAVKEEFYFIATDENGERFATYRVYNFEDDICEIGSWVSKPNYNNAVNSIKVDIIMKEFVFETLQFEQLKFEVNKKNTSVIKYHKLFTPDIVNETTENYFFVLHKENFEKKRKQIFRNIK</sequence>
<reference evidence="3" key="1">
    <citation type="submission" date="2021-11" db="EMBL/GenBank/DDBJ databases">
        <title>Description of novel Chryseobacterium species.</title>
        <authorList>
            <person name="Saticioglu I.B."/>
            <person name="Ay H."/>
            <person name="Altun S."/>
            <person name="Duman M."/>
        </authorList>
    </citation>
    <scope>NUCLEOTIDE SEQUENCE</scope>
    <source>
        <strain evidence="3">C-39</strain>
    </source>
</reference>
<dbReference type="GO" id="GO:0016747">
    <property type="term" value="F:acyltransferase activity, transferring groups other than amino-acyl groups"/>
    <property type="evidence" value="ECO:0007669"/>
    <property type="project" value="InterPro"/>
</dbReference>
<evidence type="ECO:0000313" key="2">
    <source>
        <dbReference type="EMBL" id="MBD3905452.1"/>
    </source>
</evidence>
<evidence type="ECO:0000313" key="3">
    <source>
        <dbReference type="EMBL" id="MCC9036475.1"/>
    </source>
</evidence>
<dbReference type="Pfam" id="PF13302">
    <property type="entry name" value="Acetyltransf_3"/>
    <property type="match status" value="1"/>
</dbReference>